<protein>
    <recommendedName>
        <fullName evidence="3">Nucleotidyltransferase</fullName>
    </recommendedName>
</protein>
<dbReference type="OrthoDB" id="5405644at2"/>
<keyword evidence="2" id="KW-1185">Reference proteome</keyword>
<organism evidence="1 2">
    <name type="scientific">Desulfuromonas soudanensis</name>
    <dbReference type="NCBI Taxonomy" id="1603606"/>
    <lineage>
        <taxon>Bacteria</taxon>
        <taxon>Pseudomonadati</taxon>
        <taxon>Thermodesulfobacteriota</taxon>
        <taxon>Desulfuromonadia</taxon>
        <taxon>Desulfuromonadales</taxon>
        <taxon>Desulfuromonadaceae</taxon>
        <taxon>Desulfuromonas</taxon>
    </lineage>
</organism>
<evidence type="ECO:0008006" key="3">
    <source>
        <dbReference type="Google" id="ProtNLM"/>
    </source>
</evidence>
<accession>A0A0M4DHA8</accession>
<sequence length="179" mass="20581">MKTVREMNIGELAAYVCSHLDRYGIYVALGGGAVVSIYASDNFVSMDLDFIDLLQTSRLKLKKVLKEIGFEEKNRYFVSEETEFFIEFPSGPLAVGNEPVKKLAELQFETGKLRLLSPTDCVKDRLSAFYHWGDRQCLQQAVWVAEMKPIDWIEVERWSRQEGAAEKFVEFRAELQGLR</sequence>
<dbReference type="EMBL" id="CP010802">
    <property type="protein sequence ID" value="ALC16157.1"/>
    <property type="molecule type" value="Genomic_DNA"/>
</dbReference>
<dbReference type="STRING" id="1603606.DSOUD_1377"/>
<evidence type="ECO:0000313" key="2">
    <source>
        <dbReference type="Proteomes" id="UP000057158"/>
    </source>
</evidence>
<evidence type="ECO:0000313" key="1">
    <source>
        <dbReference type="EMBL" id="ALC16157.1"/>
    </source>
</evidence>
<dbReference type="KEGG" id="des:DSOUD_1377"/>
<name>A0A0M4DHA8_9BACT</name>
<gene>
    <name evidence="1" type="ORF">DSOUD_1377</name>
</gene>
<reference evidence="1 2" key="1">
    <citation type="submission" date="2015-07" db="EMBL/GenBank/DDBJ databases">
        <title>Isolation and Genomic Characterization of a Novel Halophilic Metal-Reducing Deltaproteobacterium from the Deep Subsurface.</title>
        <authorList>
            <person name="Badalamenti J.P."/>
            <person name="Summers Z.M."/>
            <person name="Gralnick J.A."/>
            <person name="Bond D.R."/>
        </authorList>
    </citation>
    <scope>NUCLEOTIDE SEQUENCE [LARGE SCALE GENOMIC DNA]</scope>
    <source>
        <strain evidence="1 2">WTL</strain>
    </source>
</reference>
<dbReference type="RefSeq" id="WP_053550296.1">
    <property type="nucleotide sequence ID" value="NZ_CP010802.1"/>
</dbReference>
<dbReference type="AlphaFoldDB" id="A0A0M4DHA8"/>
<dbReference type="PATRIC" id="fig|1603606.3.peg.1502"/>
<proteinExistence type="predicted"/>
<dbReference type="Proteomes" id="UP000057158">
    <property type="component" value="Chromosome"/>
</dbReference>